<dbReference type="EMBL" id="LR633967">
    <property type="protein sequence ID" value="VUX55965.1"/>
    <property type="molecule type" value="Genomic_DNA"/>
</dbReference>
<dbReference type="GO" id="GO:0008270">
    <property type="term" value="F:zinc ion binding"/>
    <property type="evidence" value="ECO:0007669"/>
    <property type="project" value="InterPro"/>
</dbReference>
<feature type="binding site" evidence="3">
    <location>
        <position position="293"/>
    </location>
    <ligand>
        <name>Zn(2+)</name>
        <dbReference type="ChEBI" id="CHEBI:29105"/>
    </ligand>
</feature>
<keyword evidence="3" id="KW-0479">Metal-binding</keyword>
<feature type="domain" description="Hcy-binding" evidence="5">
    <location>
        <begin position="16"/>
        <end position="308"/>
    </location>
</feature>
<comment type="cofactor">
    <cofactor evidence="3">
        <name>Zn(2+)</name>
        <dbReference type="ChEBI" id="CHEBI:29105"/>
    </cofactor>
    <text evidence="3">Binds 1 zinc ion per subunit.</text>
</comment>
<organism evidence="6">
    <name type="scientific">uncultured Woeseiaceae bacterium</name>
    <dbReference type="NCBI Taxonomy" id="1983305"/>
    <lineage>
        <taxon>Bacteria</taxon>
        <taxon>Pseudomonadati</taxon>
        <taxon>Pseudomonadota</taxon>
        <taxon>Gammaproteobacteria</taxon>
        <taxon>Woeseiales</taxon>
        <taxon>Woeseiaceae</taxon>
        <taxon>environmental samples</taxon>
    </lineage>
</organism>
<keyword evidence="3" id="KW-0862">Zinc</keyword>
<dbReference type="SUPFAM" id="SSF82282">
    <property type="entry name" value="Homocysteine S-methyltransferase"/>
    <property type="match status" value="1"/>
</dbReference>
<comment type="caution">
    <text evidence="4">Lacks conserved residue(s) required for the propagation of feature annotation.</text>
</comment>
<evidence type="ECO:0000256" key="1">
    <source>
        <dbReference type="ARBA" id="ARBA00022603"/>
    </source>
</evidence>
<keyword evidence="1" id="KW-0489">Methyltransferase</keyword>
<evidence type="ECO:0000256" key="3">
    <source>
        <dbReference type="PIRSR" id="PIRSR037505-2"/>
    </source>
</evidence>
<feature type="binding site" evidence="3">
    <location>
        <position position="220"/>
    </location>
    <ligand>
        <name>Zn(2+)</name>
        <dbReference type="ChEBI" id="CHEBI:29105"/>
    </ligand>
</feature>
<dbReference type="GO" id="GO:0009086">
    <property type="term" value="P:methionine biosynthetic process"/>
    <property type="evidence" value="ECO:0007669"/>
    <property type="project" value="InterPro"/>
</dbReference>
<dbReference type="AlphaFoldDB" id="A0A7D9D2G1"/>
<reference evidence="6" key="1">
    <citation type="submission" date="2019-07" db="EMBL/GenBank/DDBJ databases">
        <authorList>
            <person name="Weber M."/>
            <person name="Kostadinov I."/>
            <person name="Kostadinov D I."/>
        </authorList>
    </citation>
    <scope>NUCLEOTIDE SEQUENCE</scope>
    <source>
        <strain evidence="6">Gfbio:sag-sample-m06:053724c1-46a9-4a36-b237-ea2bf867836b</strain>
    </source>
</reference>
<evidence type="ECO:0000256" key="2">
    <source>
        <dbReference type="ARBA" id="ARBA00022679"/>
    </source>
</evidence>
<name>A0A7D9D2G1_9GAMM</name>
<keyword evidence="2" id="KW-0808">Transferase</keyword>
<dbReference type="PANTHER" id="PTHR11103">
    <property type="entry name" value="SLR1189 PROTEIN"/>
    <property type="match status" value="1"/>
</dbReference>
<gene>
    <name evidence="6" type="ORF">JTBM06_V1_190012</name>
</gene>
<proteinExistence type="predicted"/>
<dbReference type="GO" id="GO:0008168">
    <property type="term" value="F:methyltransferase activity"/>
    <property type="evidence" value="ECO:0007669"/>
    <property type="project" value="UniProtKB-KW"/>
</dbReference>
<dbReference type="Gene3D" id="3.20.20.330">
    <property type="entry name" value="Homocysteine-binding-like domain"/>
    <property type="match status" value="1"/>
</dbReference>
<evidence type="ECO:0000313" key="6">
    <source>
        <dbReference type="EMBL" id="VUX55965.1"/>
    </source>
</evidence>
<dbReference type="InterPro" id="IPR017226">
    <property type="entry name" value="BHMT-like"/>
</dbReference>
<evidence type="ECO:0000256" key="4">
    <source>
        <dbReference type="PROSITE-ProRule" id="PRU00333"/>
    </source>
</evidence>
<accession>A0A7D9D2G1</accession>
<sequence>MRESKAKLASLRYGPDWLHEKIAAGRHVIIDGGMGTELEARDVPMNEQAWSGAALLSHPDVVRAIHADYVAAGAEVIITNTFAAGHQVLTLAGLGDEVAHINRRAVEVAIQARDDSAEQNVAIAGSMSVWMQPGFTPPEKLVAEEFREQADILATAGVDLIALEMCSHPVYSPLIIEAAVATGLPVWLGLSCKQDADAGLVGFDPPNAEFRGLVANLVDCGAGVVNIMHSTVDDTTAGLSVLSDFWQGPMGAYPESGYFVMPNWQFVDIIDPDELVKRARGWSDSGIRILGGCCGLGVPHIKALKAAFR</sequence>
<protein>
    <recommendedName>
        <fullName evidence="5">Hcy-binding domain-containing protein</fullName>
    </recommendedName>
</protein>
<dbReference type="PANTHER" id="PTHR11103:SF18">
    <property type="entry name" value="SLR1189 PROTEIN"/>
    <property type="match status" value="1"/>
</dbReference>
<feature type="binding site" evidence="3">
    <location>
        <position position="294"/>
    </location>
    <ligand>
        <name>Zn(2+)</name>
        <dbReference type="ChEBI" id="CHEBI:29105"/>
    </ligand>
</feature>
<dbReference type="PROSITE" id="PS50970">
    <property type="entry name" value="HCY"/>
    <property type="match status" value="1"/>
</dbReference>
<evidence type="ECO:0000259" key="5">
    <source>
        <dbReference type="PROSITE" id="PS50970"/>
    </source>
</evidence>
<dbReference type="InterPro" id="IPR003726">
    <property type="entry name" value="HCY_dom"/>
</dbReference>
<dbReference type="GO" id="GO:0032259">
    <property type="term" value="P:methylation"/>
    <property type="evidence" value="ECO:0007669"/>
    <property type="project" value="UniProtKB-KW"/>
</dbReference>
<dbReference type="Pfam" id="PF02574">
    <property type="entry name" value="S-methyl_trans"/>
    <property type="match status" value="1"/>
</dbReference>
<dbReference type="PIRSF" id="PIRSF037505">
    <property type="entry name" value="Betaine_HMT"/>
    <property type="match status" value="1"/>
</dbReference>
<dbReference type="InterPro" id="IPR036589">
    <property type="entry name" value="HCY_dom_sf"/>
</dbReference>